<sequence length="134" mass="13965">MGLSVLALEMVTAAALQTTAVLLLPISCTVPRPTCPKSCLTRLPSGLARNVLRARRCQCCRPHTSLVVFAEEIHPVASIDFLITSVYSCVTALLLDGRILKLEAGAQVQPTKGNSVAGVLSLGLGQNASIGPNG</sequence>
<dbReference type="AlphaFoldDB" id="A0A835S8V9"/>
<organism evidence="2 3">
    <name type="scientific">Vanilla planifolia</name>
    <name type="common">Vanilla</name>
    <dbReference type="NCBI Taxonomy" id="51239"/>
    <lineage>
        <taxon>Eukaryota</taxon>
        <taxon>Viridiplantae</taxon>
        <taxon>Streptophyta</taxon>
        <taxon>Embryophyta</taxon>
        <taxon>Tracheophyta</taxon>
        <taxon>Spermatophyta</taxon>
        <taxon>Magnoliopsida</taxon>
        <taxon>Liliopsida</taxon>
        <taxon>Asparagales</taxon>
        <taxon>Orchidaceae</taxon>
        <taxon>Vanilloideae</taxon>
        <taxon>Vanilleae</taxon>
        <taxon>Vanilla</taxon>
    </lineage>
</organism>
<dbReference type="Proteomes" id="UP000639772">
    <property type="component" value="Chromosome 1"/>
</dbReference>
<accession>A0A835S8V9</accession>
<proteinExistence type="predicted"/>
<feature type="signal peptide" evidence="1">
    <location>
        <begin position="1"/>
        <end position="15"/>
    </location>
</feature>
<keyword evidence="1" id="KW-0732">Signal</keyword>
<reference evidence="2 3" key="1">
    <citation type="journal article" date="2020" name="Nat. Food">
        <title>A phased Vanilla planifolia genome enables genetic improvement of flavour and production.</title>
        <authorList>
            <person name="Hasing T."/>
            <person name="Tang H."/>
            <person name="Brym M."/>
            <person name="Khazi F."/>
            <person name="Huang T."/>
            <person name="Chambers A.H."/>
        </authorList>
    </citation>
    <scope>NUCLEOTIDE SEQUENCE [LARGE SCALE GENOMIC DNA]</scope>
    <source>
        <tissue evidence="2">Leaf</tissue>
    </source>
</reference>
<gene>
    <name evidence="2" type="ORF">HPP92_003876</name>
</gene>
<protein>
    <recommendedName>
        <fullName evidence="4">Secreted protein</fullName>
    </recommendedName>
</protein>
<comment type="caution">
    <text evidence="2">The sequence shown here is derived from an EMBL/GenBank/DDBJ whole genome shotgun (WGS) entry which is preliminary data.</text>
</comment>
<evidence type="ECO:0000256" key="1">
    <source>
        <dbReference type="SAM" id="SignalP"/>
    </source>
</evidence>
<dbReference type="EMBL" id="JADCNM010000001">
    <property type="protein sequence ID" value="KAG0503804.1"/>
    <property type="molecule type" value="Genomic_DNA"/>
</dbReference>
<feature type="chain" id="PRO_5033021288" description="Secreted protein" evidence="1">
    <location>
        <begin position="16"/>
        <end position="134"/>
    </location>
</feature>
<name>A0A835S8V9_VANPL</name>
<evidence type="ECO:0000313" key="2">
    <source>
        <dbReference type="EMBL" id="KAG0503804.1"/>
    </source>
</evidence>
<evidence type="ECO:0000313" key="3">
    <source>
        <dbReference type="Proteomes" id="UP000639772"/>
    </source>
</evidence>
<evidence type="ECO:0008006" key="4">
    <source>
        <dbReference type="Google" id="ProtNLM"/>
    </source>
</evidence>